<sequence length="478" mass="52330">MPSLSSYTPKPNPSEYAADGYSPLLDIIIANDVQALDEFIEKASKVDLVRSMLRNSDDIKADISAAHQYGRTPLFQACMPLQCSPMEGPGHDPATTHRRSEDIVGILLDHGARVQVRAHESYKQLKRDEGRELCTTPLSLAMHYISPTLLRRFIDLGAPLLAPLFLKVPLQAKYYEDVTLMHIAATFVNCDAIEILLGTCEGREMLSMRDKLGRLPVHWAANCGTHDIEMKPNEETTRRAVETMKLLLPHSPVNDTDALGNTPLHLATTFGWRHGWIEAGEDQENHPPSFRNAVIHLLLANGADVALRNHKGDTALGLVIVARVNPPPTALLSSLLAHGAALNETADGKGNTPLHFAAESLPQGLGNVKFLLERGADPTLVNADGDTAAHRAPRSQAKNHINDVTREIKQVFELLEKASGDAQVRDRVNNAGVTPRGVLMEEQAGLAQRIKTHDEREMRLARGRAGYRGVGRGRGRGS</sequence>
<organism evidence="4 5">
    <name type="scientific">Apiospora arundinis</name>
    <dbReference type="NCBI Taxonomy" id="335852"/>
    <lineage>
        <taxon>Eukaryota</taxon>
        <taxon>Fungi</taxon>
        <taxon>Dikarya</taxon>
        <taxon>Ascomycota</taxon>
        <taxon>Pezizomycotina</taxon>
        <taxon>Sordariomycetes</taxon>
        <taxon>Xylariomycetidae</taxon>
        <taxon>Amphisphaeriales</taxon>
        <taxon>Apiosporaceae</taxon>
        <taxon>Apiospora</taxon>
    </lineage>
</organism>
<accession>A0ABR2I890</accession>
<evidence type="ECO:0000256" key="3">
    <source>
        <dbReference type="PROSITE-ProRule" id="PRU00023"/>
    </source>
</evidence>
<keyword evidence="1" id="KW-0677">Repeat</keyword>
<feature type="repeat" description="ANK" evidence="3">
    <location>
        <begin position="349"/>
        <end position="383"/>
    </location>
</feature>
<dbReference type="PROSITE" id="PS50088">
    <property type="entry name" value="ANK_REPEAT"/>
    <property type="match status" value="2"/>
</dbReference>
<dbReference type="InterPro" id="IPR036770">
    <property type="entry name" value="Ankyrin_rpt-contain_sf"/>
</dbReference>
<evidence type="ECO:0000313" key="5">
    <source>
        <dbReference type="Proteomes" id="UP001390339"/>
    </source>
</evidence>
<dbReference type="EMBL" id="JAPCWZ010000006">
    <property type="protein sequence ID" value="KAK8859027.1"/>
    <property type="molecule type" value="Genomic_DNA"/>
</dbReference>
<name>A0ABR2I890_9PEZI</name>
<feature type="repeat" description="ANK" evidence="3">
    <location>
        <begin position="259"/>
        <end position="310"/>
    </location>
</feature>
<gene>
    <name evidence="4" type="ORF">PGQ11_009761</name>
</gene>
<dbReference type="PANTHER" id="PTHR24198">
    <property type="entry name" value="ANKYRIN REPEAT AND PROTEIN KINASE DOMAIN-CONTAINING PROTEIN"/>
    <property type="match status" value="1"/>
</dbReference>
<dbReference type="Gene3D" id="1.25.40.20">
    <property type="entry name" value="Ankyrin repeat-containing domain"/>
    <property type="match status" value="3"/>
</dbReference>
<dbReference type="InterPro" id="IPR002110">
    <property type="entry name" value="Ankyrin_rpt"/>
</dbReference>
<dbReference type="SUPFAM" id="SSF48403">
    <property type="entry name" value="Ankyrin repeat"/>
    <property type="match status" value="1"/>
</dbReference>
<evidence type="ECO:0000313" key="4">
    <source>
        <dbReference type="EMBL" id="KAK8859027.1"/>
    </source>
</evidence>
<dbReference type="Proteomes" id="UP001390339">
    <property type="component" value="Unassembled WGS sequence"/>
</dbReference>
<evidence type="ECO:0000256" key="2">
    <source>
        <dbReference type="ARBA" id="ARBA00023043"/>
    </source>
</evidence>
<dbReference type="PANTHER" id="PTHR24198:SF165">
    <property type="entry name" value="ANKYRIN REPEAT-CONTAINING PROTEIN-RELATED"/>
    <property type="match status" value="1"/>
</dbReference>
<dbReference type="SMART" id="SM00248">
    <property type="entry name" value="ANK"/>
    <property type="match status" value="7"/>
</dbReference>
<keyword evidence="5" id="KW-1185">Reference proteome</keyword>
<dbReference type="PROSITE" id="PS50297">
    <property type="entry name" value="ANK_REP_REGION"/>
    <property type="match status" value="1"/>
</dbReference>
<proteinExistence type="predicted"/>
<keyword evidence="2 3" id="KW-0040">ANK repeat</keyword>
<dbReference type="Pfam" id="PF12796">
    <property type="entry name" value="Ank_2"/>
    <property type="match status" value="1"/>
</dbReference>
<reference evidence="4 5" key="1">
    <citation type="journal article" date="2024" name="IMA Fungus">
        <title>Apiospora arundinis, a panoply of carbohydrate-active enzymes and secondary metabolites.</title>
        <authorList>
            <person name="Sorensen T."/>
            <person name="Petersen C."/>
            <person name="Muurmann A.T."/>
            <person name="Christiansen J.V."/>
            <person name="Brundto M.L."/>
            <person name="Overgaard C.K."/>
            <person name="Boysen A.T."/>
            <person name="Wollenberg R.D."/>
            <person name="Larsen T.O."/>
            <person name="Sorensen J.L."/>
            <person name="Nielsen K.L."/>
            <person name="Sondergaard T.E."/>
        </authorList>
    </citation>
    <scope>NUCLEOTIDE SEQUENCE [LARGE SCALE GENOMIC DNA]</scope>
    <source>
        <strain evidence="4 5">AAU 773</strain>
    </source>
</reference>
<comment type="caution">
    <text evidence="4">The sequence shown here is derived from an EMBL/GenBank/DDBJ whole genome shotgun (WGS) entry which is preliminary data.</text>
</comment>
<protein>
    <submittedName>
        <fullName evidence="4">Ankyrin protein</fullName>
    </submittedName>
</protein>
<evidence type="ECO:0000256" key="1">
    <source>
        <dbReference type="ARBA" id="ARBA00022737"/>
    </source>
</evidence>